<evidence type="ECO:0000313" key="1">
    <source>
        <dbReference type="EMBL" id="MBL0421351.1"/>
    </source>
</evidence>
<evidence type="ECO:0000313" key="2">
    <source>
        <dbReference type="Proteomes" id="UP000613011"/>
    </source>
</evidence>
<sequence>MALEMPEARGAIEQFYVRMATADDESDLSHVLFALGRELGGAQMPDRIRDQLLDQVPLLVLAWRETRPDLEARRVGVSFTRRLLILADPVLVARQASALIERVLDRTRWTRSPQSMTLELDDLLLSLHFADGPYVTRLRERLEPFSGNFH</sequence>
<name>A0A936ZPG6_9BURK</name>
<comment type="caution">
    <text evidence="1">The sequence shown here is derived from an EMBL/GenBank/DDBJ whole genome shotgun (WGS) entry which is preliminary data.</text>
</comment>
<dbReference type="AlphaFoldDB" id="A0A936ZPG6"/>
<dbReference type="RefSeq" id="WP_201684417.1">
    <property type="nucleotide sequence ID" value="NZ_JAEQNA010000004.1"/>
</dbReference>
<dbReference type="EMBL" id="JAEQNA010000004">
    <property type="protein sequence ID" value="MBL0421351.1"/>
    <property type="molecule type" value="Genomic_DNA"/>
</dbReference>
<gene>
    <name evidence="1" type="ORF">JI739_13405</name>
</gene>
<accession>A0A936ZPG6</accession>
<keyword evidence="2" id="KW-1185">Reference proteome</keyword>
<dbReference type="Proteomes" id="UP000613011">
    <property type="component" value="Unassembled WGS sequence"/>
</dbReference>
<proteinExistence type="predicted"/>
<organism evidence="1 2">
    <name type="scientific">Ramlibacter aurantiacus</name>
    <dbReference type="NCBI Taxonomy" id="2801330"/>
    <lineage>
        <taxon>Bacteria</taxon>
        <taxon>Pseudomonadati</taxon>
        <taxon>Pseudomonadota</taxon>
        <taxon>Betaproteobacteria</taxon>
        <taxon>Burkholderiales</taxon>
        <taxon>Comamonadaceae</taxon>
        <taxon>Ramlibacter</taxon>
    </lineage>
</organism>
<reference evidence="1" key="1">
    <citation type="submission" date="2021-01" db="EMBL/GenBank/DDBJ databases">
        <title>Ramlibacter sp. strain AW1 16S ribosomal RNA gene Genome sequencing and assembly.</title>
        <authorList>
            <person name="Kang M."/>
        </authorList>
    </citation>
    <scope>NUCLEOTIDE SEQUENCE</scope>
    <source>
        <strain evidence="1">AW1</strain>
    </source>
</reference>
<protein>
    <submittedName>
        <fullName evidence="1">Uncharacterized protein</fullName>
    </submittedName>
</protein>